<sequence length="256" mass="29011">MRVQSWPPRQRQPPIKTVKRAPFVLMKTLKRHVLMFSPGTPPTPRPCDCISHQYRAGTGDALAGMFRFVAMRSSSQVDTQLLRTVCAVTLQKKSVAAACKAASDALIKSSEAFTELCKASFIALPQPRPPPPPPPSPPTPLTCEYFRVYKPKCMDLFINNKTNTYPFTPLDRVEKGHKCPTLRARTYECSVAVQQPTEIRLSALIFLYILPLKGIFCPSHRDSFLYINFLRTHHSSISILYINYTIFYSTISNYHQ</sequence>
<name>A0A5J9TA28_9POAL</name>
<dbReference type="Proteomes" id="UP000324897">
    <property type="component" value="Chromosome 3"/>
</dbReference>
<protein>
    <submittedName>
        <fullName evidence="1">Uncharacterized protein</fullName>
    </submittedName>
</protein>
<organism evidence="1 2">
    <name type="scientific">Eragrostis curvula</name>
    <name type="common">weeping love grass</name>
    <dbReference type="NCBI Taxonomy" id="38414"/>
    <lineage>
        <taxon>Eukaryota</taxon>
        <taxon>Viridiplantae</taxon>
        <taxon>Streptophyta</taxon>
        <taxon>Embryophyta</taxon>
        <taxon>Tracheophyta</taxon>
        <taxon>Spermatophyta</taxon>
        <taxon>Magnoliopsida</taxon>
        <taxon>Liliopsida</taxon>
        <taxon>Poales</taxon>
        <taxon>Poaceae</taxon>
        <taxon>PACMAD clade</taxon>
        <taxon>Chloridoideae</taxon>
        <taxon>Eragrostideae</taxon>
        <taxon>Eragrostidinae</taxon>
        <taxon>Eragrostis</taxon>
    </lineage>
</organism>
<gene>
    <name evidence="1" type="ORF">EJB05_41599</name>
</gene>
<reference evidence="1 2" key="1">
    <citation type="journal article" date="2019" name="Sci. Rep.">
        <title>A high-quality genome of Eragrostis curvula grass provides insights into Poaceae evolution and supports new strategies to enhance forage quality.</title>
        <authorList>
            <person name="Carballo J."/>
            <person name="Santos B.A.C.M."/>
            <person name="Zappacosta D."/>
            <person name="Garbus I."/>
            <person name="Selva J.P."/>
            <person name="Gallo C.A."/>
            <person name="Diaz A."/>
            <person name="Albertini E."/>
            <person name="Caccamo M."/>
            <person name="Echenique V."/>
        </authorList>
    </citation>
    <scope>NUCLEOTIDE SEQUENCE [LARGE SCALE GENOMIC DNA]</scope>
    <source>
        <strain evidence="2">cv. Victoria</strain>
        <tissue evidence="1">Leaf</tissue>
    </source>
</reference>
<comment type="caution">
    <text evidence="1">The sequence shown here is derived from an EMBL/GenBank/DDBJ whole genome shotgun (WGS) entry which is preliminary data.</text>
</comment>
<feature type="non-terminal residue" evidence="1">
    <location>
        <position position="1"/>
    </location>
</feature>
<keyword evidence="2" id="KW-1185">Reference proteome</keyword>
<dbReference type="AlphaFoldDB" id="A0A5J9TA28"/>
<dbReference type="EMBL" id="RWGY01000039">
    <property type="protein sequence ID" value="TVU08206.1"/>
    <property type="molecule type" value="Genomic_DNA"/>
</dbReference>
<accession>A0A5J9TA28</accession>
<evidence type="ECO:0000313" key="1">
    <source>
        <dbReference type="EMBL" id="TVU08206.1"/>
    </source>
</evidence>
<proteinExistence type="predicted"/>
<dbReference type="Gramene" id="TVU08206">
    <property type="protein sequence ID" value="TVU08206"/>
    <property type="gene ID" value="EJB05_41599"/>
</dbReference>
<evidence type="ECO:0000313" key="2">
    <source>
        <dbReference type="Proteomes" id="UP000324897"/>
    </source>
</evidence>